<evidence type="ECO:0000313" key="8">
    <source>
        <dbReference type="Proteomes" id="UP000613740"/>
    </source>
</evidence>
<dbReference type="Proteomes" id="UP000613740">
    <property type="component" value="Unassembled WGS sequence"/>
</dbReference>
<dbReference type="PANTHER" id="PTHR12300">
    <property type="entry name" value="HVA22-LIKE PROTEINS"/>
    <property type="match status" value="1"/>
</dbReference>
<accession>A0A836B7R7</accession>
<keyword evidence="4 6" id="KW-1133">Transmembrane helix</keyword>
<sequence length="184" mass="20488">MVLSFGLTYYLCIFAELLFPTYASLKAIQSPGKLDDTQWLTYWVVYAFISTFESVGAIVLQWIPLYYEIKLLFVLWMIAPQTQGARKIYEDHIMPMLKKYGDKIDPIFSRAEQALESQYVNHLAKYVDKHGPAVLDQALAQAQKHGTVVAGMAQAAYQEQLKKAASGTPSGSFTAPAAPASGFH</sequence>
<reference evidence="7" key="1">
    <citation type="journal article" date="2020" name="bioRxiv">
        <title>Comparative genomics of Chlamydomonas.</title>
        <authorList>
            <person name="Craig R.J."/>
            <person name="Hasan A.R."/>
            <person name="Ness R.W."/>
            <person name="Keightley P.D."/>
        </authorList>
    </citation>
    <scope>NUCLEOTIDE SEQUENCE</scope>
    <source>
        <strain evidence="7">CCAP 11/173</strain>
    </source>
</reference>
<evidence type="ECO:0000256" key="3">
    <source>
        <dbReference type="ARBA" id="ARBA00022692"/>
    </source>
</evidence>
<dbReference type="PANTHER" id="PTHR12300:SF161">
    <property type="entry name" value="RECEPTOR EXPRESSION-ENHANCING PROTEIN"/>
    <property type="match status" value="1"/>
</dbReference>
<dbReference type="EMBL" id="JAEHOD010000012">
    <property type="protein sequence ID" value="KAG2450187.1"/>
    <property type="molecule type" value="Genomic_DNA"/>
</dbReference>
<comment type="caution">
    <text evidence="7">The sequence shown here is derived from an EMBL/GenBank/DDBJ whole genome shotgun (WGS) entry which is preliminary data.</text>
</comment>
<dbReference type="InterPro" id="IPR004345">
    <property type="entry name" value="TB2_DP1_HVA22"/>
</dbReference>
<comment type="similarity">
    <text evidence="2 6">Belongs to the DP1 family.</text>
</comment>
<evidence type="ECO:0000256" key="6">
    <source>
        <dbReference type="RuleBase" id="RU362006"/>
    </source>
</evidence>
<evidence type="ECO:0000256" key="2">
    <source>
        <dbReference type="ARBA" id="ARBA00008573"/>
    </source>
</evidence>
<evidence type="ECO:0000313" key="7">
    <source>
        <dbReference type="EMBL" id="KAG2450187.1"/>
    </source>
</evidence>
<evidence type="ECO:0000256" key="5">
    <source>
        <dbReference type="ARBA" id="ARBA00023136"/>
    </source>
</evidence>
<keyword evidence="5 6" id="KW-0472">Membrane</keyword>
<gene>
    <name evidence="7" type="ORF">HYH02_000289</name>
</gene>
<name>A0A836B7R7_9CHLO</name>
<proteinExistence type="inferred from homology"/>
<evidence type="ECO:0000256" key="1">
    <source>
        <dbReference type="ARBA" id="ARBA00004141"/>
    </source>
</evidence>
<feature type="transmembrane region" description="Helical" evidence="6">
    <location>
        <begin position="6"/>
        <end position="28"/>
    </location>
</feature>
<keyword evidence="8" id="KW-1185">Reference proteome</keyword>
<dbReference type="OrthoDB" id="10009287at2759"/>
<evidence type="ECO:0000256" key="4">
    <source>
        <dbReference type="ARBA" id="ARBA00022989"/>
    </source>
</evidence>
<comment type="subcellular location">
    <subcellularLocation>
        <location evidence="1 6">Membrane</location>
        <topology evidence="1 6">Multi-pass membrane protein</topology>
    </subcellularLocation>
</comment>
<organism evidence="7 8">
    <name type="scientific">Chlamydomonas schloesseri</name>
    <dbReference type="NCBI Taxonomy" id="2026947"/>
    <lineage>
        <taxon>Eukaryota</taxon>
        <taxon>Viridiplantae</taxon>
        <taxon>Chlorophyta</taxon>
        <taxon>core chlorophytes</taxon>
        <taxon>Chlorophyceae</taxon>
        <taxon>CS clade</taxon>
        <taxon>Chlamydomonadales</taxon>
        <taxon>Chlamydomonadaceae</taxon>
        <taxon>Chlamydomonas</taxon>
    </lineage>
</organism>
<keyword evidence="3 6" id="KW-0812">Transmembrane</keyword>
<protein>
    <recommendedName>
        <fullName evidence="6">HVA22-like protein</fullName>
    </recommendedName>
</protein>
<feature type="transmembrane region" description="Helical" evidence="6">
    <location>
        <begin position="40"/>
        <end position="63"/>
    </location>
</feature>
<dbReference type="GO" id="GO:0016020">
    <property type="term" value="C:membrane"/>
    <property type="evidence" value="ECO:0007669"/>
    <property type="project" value="UniProtKB-SubCell"/>
</dbReference>
<dbReference type="AlphaFoldDB" id="A0A836B7R7"/>
<dbReference type="Pfam" id="PF03134">
    <property type="entry name" value="TB2_DP1_HVA22"/>
    <property type="match status" value="1"/>
</dbReference>